<reference evidence="3" key="1">
    <citation type="journal article" date="2022" name="bioRxiv">
        <title>Sequencing and chromosome-scale assembly of the giantPleurodeles waltlgenome.</title>
        <authorList>
            <person name="Brown T."/>
            <person name="Elewa A."/>
            <person name="Iarovenko S."/>
            <person name="Subramanian E."/>
            <person name="Araus A.J."/>
            <person name="Petzold A."/>
            <person name="Susuki M."/>
            <person name="Suzuki K.-i.T."/>
            <person name="Hayashi T."/>
            <person name="Toyoda A."/>
            <person name="Oliveira C."/>
            <person name="Osipova E."/>
            <person name="Leigh N.D."/>
            <person name="Simon A."/>
            <person name="Yun M.H."/>
        </authorList>
    </citation>
    <scope>NUCLEOTIDE SEQUENCE</scope>
    <source>
        <strain evidence="3">20211129_DDA</strain>
        <tissue evidence="3">Liver</tissue>
    </source>
</reference>
<gene>
    <name evidence="3" type="ORF">NDU88_005880</name>
</gene>
<feature type="signal peptide" evidence="2">
    <location>
        <begin position="1"/>
        <end position="22"/>
    </location>
</feature>
<proteinExistence type="predicted"/>
<evidence type="ECO:0000313" key="4">
    <source>
        <dbReference type="Proteomes" id="UP001066276"/>
    </source>
</evidence>
<feature type="compositionally biased region" description="Basic and acidic residues" evidence="1">
    <location>
        <begin position="104"/>
        <end position="114"/>
    </location>
</feature>
<feature type="region of interest" description="Disordered" evidence="1">
    <location>
        <begin position="147"/>
        <end position="167"/>
    </location>
</feature>
<organism evidence="3 4">
    <name type="scientific">Pleurodeles waltl</name>
    <name type="common">Iberian ribbed newt</name>
    <dbReference type="NCBI Taxonomy" id="8319"/>
    <lineage>
        <taxon>Eukaryota</taxon>
        <taxon>Metazoa</taxon>
        <taxon>Chordata</taxon>
        <taxon>Craniata</taxon>
        <taxon>Vertebrata</taxon>
        <taxon>Euteleostomi</taxon>
        <taxon>Amphibia</taxon>
        <taxon>Batrachia</taxon>
        <taxon>Caudata</taxon>
        <taxon>Salamandroidea</taxon>
        <taxon>Salamandridae</taxon>
        <taxon>Pleurodelinae</taxon>
        <taxon>Pleurodeles</taxon>
    </lineage>
</organism>
<keyword evidence="4" id="KW-1185">Reference proteome</keyword>
<evidence type="ECO:0000256" key="2">
    <source>
        <dbReference type="SAM" id="SignalP"/>
    </source>
</evidence>
<dbReference type="Proteomes" id="UP001066276">
    <property type="component" value="Chromosome 3_1"/>
</dbReference>
<dbReference type="AlphaFoldDB" id="A0AAV7UMB6"/>
<protein>
    <recommendedName>
        <fullName evidence="5">Secreted protein</fullName>
    </recommendedName>
</protein>
<accession>A0AAV7UMB6</accession>
<feature type="chain" id="PRO_5043899819" description="Secreted protein" evidence="2">
    <location>
        <begin position="23"/>
        <end position="167"/>
    </location>
</feature>
<name>A0AAV7UMB6_PLEWA</name>
<comment type="caution">
    <text evidence="3">The sequence shown here is derived from an EMBL/GenBank/DDBJ whole genome shotgun (WGS) entry which is preliminary data.</text>
</comment>
<evidence type="ECO:0008006" key="5">
    <source>
        <dbReference type="Google" id="ProtNLM"/>
    </source>
</evidence>
<keyword evidence="2" id="KW-0732">Signal</keyword>
<feature type="region of interest" description="Disordered" evidence="1">
    <location>
        <begin position="76"/>
        <end position="133"/>
    </location>
</feature>
<dbReference type="EMBL" id="JANPWB010000005">
    <property type="protein sequence ID" value="KAJ1189129.1"/>
    <property type="molecule type" value="Genomic_DNA"/>
</dbReference>
<sequence length="167" mass="17947">MPALFCPLPVIVLAHFVLLGTSSVGEEAGKMTPAITDDRGRSTAVRALVSSTDLYCISVTLLAHRHVTQASWLSPPASALRSPGPARHQTQSHLHRGLRTAQRPRGEGVEEEPRPSASARPHRHSPGPRAEHDCHLTATHLRSGFRLGPSLPQYFRPDSSYGSAGSA</sequence>
<evidence type="ECO:0000256" key="1">
    <source>
        <dbReference type="SAM" id="MobiDB-lite"/>
    </source>
</evidence>
<evidence type="ECO:0000313" key="3">
    <source>
        <dbReference type="EMBL" id="KAJ1189129.1"/>
    </source>
</evidence>